<dbReference type="Proteomes" id="UP000001261">
    <property type="component" value="Unassembled WGS sequence"/>
</dbReference>
<evidence type="ECO:0000313" key="2">
    <source>
        <dbReference type="Proteomes" id="UP000001261"/>
    </source>
</evidence>
<dbReference type="RefSeq" id="XP_012214062.1">
    <property type="nucleotide sequence ID" value="XM_012358639.1"/>
</dbReference>
<name>A0A0D8JU65_COCIM</name>
<dbReference type="GeneID" id="24163815"/>
<protein>
    <submittedName>
        <fullName evidence="1">Uncharacterized protein</fullName>
    </submittedName>
</protein>
<reference evidence="2" key="2">
    <citation type="journal article" date="2010" name="Genome Res.">
        <title>Population genomic sequencing of Coccidioides fungi reveals recent hybridization and transposon control.</title>
        <authorList>
            <person name="Neafsey D.E."/>
            <person name="Barker B.M."/>
            <person name="Sharpton T.J."/>
            <person name="Stajich J.E."/>
            <person name="Park D.J."/>
            <person name="Whiston E."/>
            <person name="Hung C.-Y."/>
            <person name="McMahan C."/>
            <person name="White J."/>
            <person name="Sykes S."/>
            <person name="Heiman D."/>
            <person name="Young S."/>
            <person name="Zeng Q."/>
            <person name="Abouelleil A."/>
            <person name="Aftuck L."/>
            <person name="Bessette D."/>
            <person name="Brown A."/>
            <person name="FitzGerald M."/>
            <person name="Lui A."/>
            <person name="Macdonald J.P."/>
            <person name="Priest M."/>
            <person name="Orbach M.J."/>
            <person name="Galgiani J.N."/>
            <person name="Kirkland T.N."/>
            <person name="Cole G.T."/>
            <person name="Birren B.W."/>
            <person name="Henn M.R."/>
            <person name="Taylor J.W."/>
            <person name="Rounsley S.D."/>
        </authorList>
    </citation>
    <scope>GENOME REANNOTATION</scope>
    <source>
        <strain evidence="2">RS</strain>
    </source>
</reference>
<dbReference type="KEGG" id="cim:CIMG_11664"/>
<dbReference type="InParanoid" id="A0A0D8JU65"/>
<gene>
    <name evidence="1" type="ORF">CIMG_11664</name>
</gene>
<accession>A0A0D8JU65</accession>
<reference evidence="2" key="1">
    <citation type="journal article" date="2009" name="Genome Res.">
        <title>Comparative genomic analyses of the human fungal pathogens Coccidioides and their relatives.</title>
        <authorList>
            <person name="Sharpton T.J."/>
            <person name="Stajich J.E."/>
            <person name="Rounsley S.D."/>
            <person name="Gardner M.J."/>
            <person name="Wortman J.R."/>
            <person name="Jordar V.S."/>
            <person name="Maiti R."/>
            <person name="Kodira C.D."/>
            <person name="Neafsey D.E."/>
            <person name="Zeng Q."/>
            <person name="Hung C.-Y."/>
            <person name="McMahan C."/>
            <person name="Muszewska A."/>
            <person name="Grynberg M."/>
            <person name="Mandel M.A."/>
            <person name="Kellner E.M."/>
            <person name="Barker B.M."/>
            <person name="Galgiani J.N."/>
            <person name="Orbach M.J."/>
            <person name="Kirkland T.N."/>
            <person name="Cole G.T."/>
            <person name="Henn M.R."/>
            <person name="Birren B.W."/>
            <person name="Taylor J.W."/>
        </authorList>
    </citation>
    <scope>NUCLEOTIDE SEQUENCE [LARGE SCALE GENOMIC DNA]</scope>
    <source>
        <strain evidence="2">RS</strain>
    </source>
</reference>
<dbReference type="AlphaFoldDB" id="A0A0D8JU65"/>
<dbReference type="VEuPathDB" id="FungiDB:CIMG_11664"/>
<sequence length="119" mass="13124">MFRIRDEPALNGKWIDVLSHAVCMGLSLSGTPGPCEKGNKCPQWRDLPPSYTGTRARSVGLLGQGTVNWQSFPCPNATVSPPWNWGLWCRISCRSWEMQAGCSRFEQLATIAAGEQALK</sequence>
<keyword evidence="2" id="KW-1185">Reference proteome</keyword>
<proteinExistence type="predicted"/>
<evidence type="ECO:0000313" key="1">
    <source>
        <dbReference type="EMBL" id="KJF60506.1"/>
    </source>
</evidence>
<dbReference type="EMBL" id="GG704912">
    <property type="protein sequence ID" value="KJF60506.1"/>
    <property type="molecule type" value="Genomic_DNA"/>
</dbReference>
<organism evidence="1 2">
    <name type="scientific">Coccidioides immitis (strain RS)</name>
    <name type="common">Valley fever fungus</name>
    <dbReference type="NCBI Taxonomy" id="246410"/>
    <lineage>
        <taxon>Eukaryota</taxon>
        <taxon>Fungi</taxon>
        <taxon>Dikarya</taxon>
        <taxon>Ascomycota</taxon>
        <taxon>Pezizomycotina</taxon>
        <taxon>Eurotiomycetes</taxon>
        <taxon>Eurotiomycetidae</taxon>
        <taxon>Onygenales</taxon>
        <taxon>Onygenaceae</taxon>
        <taxon>Coccidioides</taxon>
    </lineage>
</organism>